<feature type="compositionally biased region" description="Acidic residues" evidence="8">
    <location>
        <begin position="321"/>
        <end position="342"/>
    </location>
</feature>
<protein>
    <recommendedName>
        <fullName evidence="7">U3 small nucleolar ribonucleoprotein protein MPP10</fullName>
    </recommendedName>
</protein>
<feature type="region of interest" description="Disordered" evidence="8">
    <location>
        <begin position="140"/>
        <end position="203"/>
    </location>
</feature>
<comment type="similarity">
    <text evidence="6 7">Belongs to the MPP10 family.</text>
</comment>
<feature type="compositionally biased region" description="Basic and acidic residues" evidence="8">
    <location>
        <begin position="645"/>
        <end position="654"/>
    </location>
</feature>
<feature type="compositionally biased region" description="Basic residues" evidence="8">
    <location>
        <begin position="589"/>
        <end position="599"/>
    </location>
</feature>
<gene>
    <name evidence="9" type="ORF">PEVE_00030564</name>
</gene>
<keyword evidence="4 7" id="KW-0539">Nucleus</keyword>
<evidence type="ECO:0000256" key="7">
    <source>
        <dbReference type="PIRNR" id="PIRNR017300"/>
    </source>
</evidence>
<name>A0ABN8SZQ9_9CNID</name>
<comment type="caution">
    <text evidence="9">The sequence shown here is derived from an EMBL/GenBank/DDBJ whole genome shotgun (WGS) entry which is preliminary data.</text>
</comment>
<keyword evidence="10" id="KW-1185">Reference proteome</keyword>
<dbReference type="PANTHER" id="PTHR17039">
    <property type="entry name" value="U3 SMALL NUCLEOLAR RIBONUCLEOPROTEIN PROTEIN MPP10"/>
    <property type="match status" value="1"/>
</dbReference>
<feature type="compositionally biased region" description="Basic residues" evidence="8">
    <location>
        <begin position="284"/>
        <end position="295"/>
    </location>
</feature>
<comment type="subcellular location">
    <subcellularLocation>
        <location evidence="1 7">Nucleus</location>
        <location evidence="1 7">Nucleolus</location>
    </subcellularLocation>
</comment>
<reference evidence="9 10" key="1">
    <citation type="submission" date="2022-05" db="EMBL/GenBank/DDBJ databases">
        <authorList>
            <consortium name="Genoscope - CEA"/>
            <person name="William W."/>
        </authorList>
    </citation>
    <scope>NUCLEOTIDE SEQUENCE [LARGE SCALE GENOMIC DNA]</scope>
</reference>
<evidence type="ECO:0000256" key="4">
    <source>
        <dbReference type="ARBA" id="ARBA00023242"/>
    </source>
</evidence>
<feature type="compositionally biased region" description="Acidic residues" evidence="8">
    <location>
        <begin position="234"/>
        <end position="248"/>
    </location>
</feature>
<feature type="region of interest" description="Disordered" evidence="8">
    <location>
        <begin position="565"/>
        <end position="609"/>
    </location>
</feature>
<feature type="compositionally biased region" description="Basic and acidic residues" evidence="8">
    <location>
        <begin position="367"/>
        <end position="383"/>
    </location>
</feature>
<keyword evidence="2 7" id="KW-0690">Ribosome biogenesis</keyword>
<feature type="region of interest" description="Disordered" evidence="8">
    <location>
        <begin position="224"/>
        <end position="248"/>
    </location>
</feature>
<dbReference type="Pfam" id="PF04006">
    <property type="entry name" value="Mpp10"/>
    <property type="match status" value="1"/>
</dbReference>
<feature type="compositionally biased region" description="Acidic residues" evidence="8">
    <location>
        <begin position="349"/>
        <end position="366"/>
    </location>
</feature>
<feature type="region of interest" description="Disordered" evidence="8">
    <location>
        <begin position="632"/>
        <end position="656"/>
    </location>
</feature>
<evidence type="ECO:0000256" key="5">
    <source>
        <dbReference type="ARBA" id="ARBA00023274"/>
    </source>
</evidence>
<feature type="compositionally biased region" description="Basic residues" evidence="8">
    <location>
        <begin position="674"/>
        <end position="683"/>
    </location>
</feature>
<sequence length="694" mass="79978">MADDNNGLASLVTLLSRFERTSEYPETYLKPPSSLEKDTKATVKDIFDFCKKDEPNSSRSLASTCPLQELLVDDFDIEQIWQEIELQNTPLLHLGEKDIQIIKQEAEKISLCLAYSRSKDLVEGNQLVDMESETISDNINGFVEHGNESDSDDYSSGKKSGLENNDEETDNNYVKNTNDRREVNSASKQKGKQKPSAKKSQVDDKFFKLSDMLQFLDKEDRKFERAHKKKNQTENDDEDDSDENESELVDYFVDIDGSDVEDEEDDDWDKALDATERLLGRERKITKKDKQKRKTAREIKYADFFDPPDGETLEKAGSDSNDFEEEDEVGEEMESEDDEENEENHQDSSDENEVEDDDDDDGDDDDEKSKVFSNFEKKQGKLKQKIEKLEKANLAEKPWQMSGEAGGKVRPINSLLEEDISFDHTTVTAPDITEETTQNLEDIVKQRIKDEAWDDVERKVKPVTEPFEYKKKIPLDQEKSKLSLSQIYEQEYLKQTQEEAEEKENEEHTEIKALMSKLFTKLDALSNFHFTPKPPKPELKVVSNVPVISVEEVAPVSVSDAMMLAPEEVHEKKNEQKGKTELTDTDRKRERRAKKRRQHERAVEKIKRRKLVEKLNPGLGNKYSKKAALEKLEKEHKNSKNLSLLKDDGNDKSVKSSTTFFSRLQDEVRDQVRAKKQVKKKKEKSSVKVAQLKL</sequence>
<keyword evidence="3 7" id="KW-0698">rRNA processing</keyword>
<evidence type="ECO:0000256" key="1">
    <source>
        <dbReference type="ARBA" id="ARBA00004604"/>
    </source>
</evidence>
<keyword evidence="5 7" id="KW-0687">Ribonucleoprotein</keyword>
<evidence type="ECO:0000313" key="10">
    <source>
        <dbReference type="Proteomes" id="UP001159427"/>
    </source>
</evidence>
<evidence type="ECO:0000256" key="8">
    <source>
        <dbReference type="SAM" id="MobiDB-lite"/>
    </source>
</evidence>
<proteinExistence type="inferred from homology"/>
<feature type="region of interest" description="Disordered" evidence="8">
    <location>
        <begin position="672"/>
        <end position="694"/>
    </location>
</feature>
<evidence type="ECO:0000256" key="6">
    <source>
        <dbReference type="ARBA" id="ARBA00029455"/>
    </source>
</evidence>
<feature type="compositionally biased region" description="Basic and acidic residues" evidence="8">
    <location>
        <begin position="567"/>
        <end position="588"/>
    </location>
</feature>
<evidence type="ECO:0000313" key="9">
    <source>
        <dbReference type="EMBL" id="CAH3195569.1"/>
    </source>
</evidence>
<dbReference type="InterPro" id="IPR012173">
    <property type="entry name" value="Mpp10"/>
</dbReference>
<dbReference type="PIRSF" id="PIRSF017300">
    <property type="entry name" value="snoRNP_Mpp10"/>
    <property type="match status" value="1"/>
</dbReference>
<comment type="function">
    <text evidence="7">Involved in nucleolar processing of pre-18S ribosomal RNA.</text>
</comment>
<dbReference type="EMBL" id="CALNXI010004327">
    <property type="protein sequence ID" value="CAH3195569.1"/>
    <property type="molecule type" value="Genomic_DNA"/>
</dbReference>
<evidence type="ECO:0000256" key="2">
    <source>
        <dbReference type="ARBA" id="ARBA00022517"/>
    </source>
</evidence>
<feature type="region of interest" description="Disordered" evidence="8">
    <location>
        <begin position="279"/>
        <end position="383"/>
    </location>
</feature>
<accession>A0ABN8SZQ9</accession>
<dbReference type="PANTHER" id="PTHR17039:SF0">
    <property type="entry name" value="U3 SMALL NUCLEOLAR RIBONUCLEOPROTEIN PROTEIN MPP10"/>
    <property type="match status" value="1"/>
</dbReference>
<evidence type="ECO:0000256" key="3">
    <source>
        <dbReference type="ARBA" id="ARBA00022552"/>
    </source>
</evidence>
<dbReference type="Proteomes" id="UP001159427">
    <property type="component" value="Unassembled WGS sequence"/>
</dbReference>
<organism evidence="9 10">
    <name type="scientific">Porites evermanni</name>
    <dbReference type="NCBI Taxonomy" id="104178"/>
    <lineage>
        <taxon>Eukaryota</taxon>
        <taxon>Metazoa</taxon>
        <taxon>Cnidaria</taxon>
        <taxon>Anthozoa</taxon>
        <taxon>Hexacorallia</taxon>
        <taxon>Scleractinia</taxon>
        <taxon>Fungiina</taxon>
        <taxon>Poritidae</taxon>
        <taxon>Porites</taxon>
    </lineage>
</organism>